<organism evidence="1 2">
    <name type="scientific">Pistacia integerrima</name>
    <dbReference type="NCBI Taxonomy" id="434235"/>
    <lineage>
        <taxon>Eukaryota</taxon>
        <taxon>Viridiplantae</taxon>
        <taxon>Streptophyta</taxon>
        <taxon>Embryophyta</taxon>
        <taxon>Tracheophyta</taxon>
        <taxon>Spermatophyta</taxon>
        <taxon>Magnoliopsida</taxon>
        <taxon>eudicotyledons</taxon>
        <taxon>Gunneridae</taxon>
        <taxon>Pentapetalae</taxon>
        <taxon>rosids</taxon>
        <taxon>malvids</taxon>
        <taxon>Sapindales</taxon>
        <taxon>Anacardiaceae</taxon>
        <taxon>Pistacia</taxon>
    </lineage>
</organism>
<evidence type="ECO:0000313" key="1">
    <source>
        <dbReference type="EMBL" id="KAJ0048563.1"/>
    </source>
</evidence>
<reference evidence="2" key="1">
    <citation type="journal article" date="2023" name="G3 (Bethesda)">
        <title>Genome assembly and association tests identify interacting loci associated with vigor, precocity, and sex in interspecific pistachio rootstocks.</title>
        <authorList>
            <person name="Palmer W."/>
            <person name="Jacygrad E."/>
            <person name="Sagayaradj S."/>
            <person name="Cavanaugh K."/>
            <person name="Han R."/>
            <person name="Bertier L."/>
            <person name="Beede B."/>
            <person name="Kafkas S."/>
            <person name="Golino D."/>
            <person name="Preece J."/>
            <person name="Michelmore R."/>
        </authorList>
    </citation>
    <scope>NUCLEOTIDE SEQUENCE [LARGE SCALE GENOMIC DNA]</scope>
</reference>
<sequence>MGGGQALKRIPRIKFPQRYPKPSDSANATQSQSASSSVDAFFTSFSSLKAPASAGGKASLQLKRTPVSNEEIEAILVKYYYCIH</sequence>
<protein>
    <submittedName>
        <fullName evidence="1">Uncharacterized protein</fullName>
    </submittedName>
</protein>
<keyword evidence="2" id="KW-1185">Reference proteome</keyword>
<comment type="caution">
    <text evidence="1">The sequence shown here is derived from an EMBL/GenBank/DDBJ whole genome shotgun (WGS) entry which is preliminary data.</text>
</comment>
<evidence type="ECO:0000313" key="2">
    <source>
        <dbReference type="Proteomes" id="UP001163603"/>
    </source>
</evidence>
<proteinExistence type="predicted"/>
<accession>A0ACC0ZBZ3</accession>
<name>A0ACC0ZBZ3_9ROSI</name>
<dbReference type="Proteomes" id="UP001163603">
    <property type="component" value="Chromosome 2"/>
</dbReference>
<gene>
    <name evidence="1" type="ORF">Pint_14927</name>
</gene>
<dbReference type="EMBL" id="CM047737">
    <property type="protein sequence ID" value="KAJ0048563.1"/>
    <property type="molecule type" value="Genomic_DNA"/>
</dbReference>